<dbReference type="EMBL" id="NIVC01000244">
    <property type="protein sequence ID" value="PAA87218.1"/>
    <property type="molecule type" value="Genomic_DNA"/>
</dbReference>
<evidence type="ECO:0000313" key="1">
    <source>
        <dbReference type="EMBL" id="PAA87218.1"/>
    </source>
</evidence>
<comment type="caution">
    <text evidence="1">The sequence shown here is derived from an EMBL/GenBank/DDBJ whole genome shotgun (WGS) entry which is preliminary data.</text>
</comment>
<dbReference type="STRING" id="282301.A0A267GMG6"/>
<dbReference type="Proteomes" id="UP000215902">
    <property type="component" value="Unassembled WGS sequence"/>
</dbReference>
<name>A0A267GMG6_9PLAT</name>
<evidence type="ECO:0000313" key="2">
    <source>
        <dbReference type="Proteomes" id="UP000215902"/>
    </source>
</evidence>
<keyword evidence="2" id="KW-1185">Reference proteome</keyword>
<sequence length="927" mass="100154">MMTVSEPAYKSLFDHVRQSELLQRQSSFADSDVASLAQFISGRVARVCQGVGEFFACLEVRMLAESDSPECGAEAASFLRDALDLTGSLQKLYSLISPPALSRLPDSLLVGLERAFRLFVASYLHCQRSTKIYGSQMQQVSAILGSLFKATYTALTACIQCLDSIDSQQMRDYFSADDLSAVTYALTALASSVFELEPRITVTAWKSLIRTLSESHICLLHDSVNIDDIVAKLLSITRQMMGQIIQTGGSPQDAKIFGFFVKCLVTLLTEYHSQLSACLSQLFYTLAMLRVLFRRLADRSTSDEAVNPELLSAKLRSSPLVGVERLLGSAAFAQAVIAAGLPELQRLAFQAGQADDWPADALCLALIELKCYVLALLPKRPELDDSRLWLDKSDLLVESNLYDSLIRTLEQAPKLSLLDCALDIGHAHSGLDYYHCTVLAVITSACHLPNSLVSYLEKVVIKILFNPDSSAVLYLIASDVLCFLLRYSSASFCAQWVGLLANSLASLDYRRCATEQRYQLAGRLFARIVKFASDVDVLSIVEQYPFAERHYCLYLWLNFNNLSPSAVQQPQIQSILASIVDNLVGAGLENYSAGAVIGSAECVRLSALLRIVPNLPAGGGLLPDCLAASLARSLTHAARCLPSIAPASSDARNSQLQCAGDLVDALCGALASGIGLALATHARPLAEAAAVGIEQLLHRLSCPAPQPAAASGCSTLGSQIGFALANCLLAVAGYRRQVSQQQQPQQQQGFFYHNQQQQQQQQYLQLLQLIEINAWSALLSHAEPSDWHGRLVALLASVGDPAVADLAAQLVNQPQQQQQQQLMSDHALTNCYLRFAPSHTRLSVRACAIVPASGTCSSVASVSGIAPAPAAKKPRLVGGTAAVSSVLDDLDSLTDQLESLRADGQLTGLLEKQRLAGLVDRLCQLAN</sequence>
<accession>A0A267GMG6</accession>
<dbReference type="Pfam" id="PF14868">
    <property type="entry name" value="DUF4487"/>
    <property type="match status" value="1"/>
</dbReference>
<dbReference type="OrthoDB" id="6088000at2759"/>
<organism evidence="1 2">
    <name type="scientific">Macrostomum lignano</name>
    <dbReference type="NCBI Taxonomy" id="282301"/>
    <lineage>
        <taxon>Eukaryota</taxon>
        <taxon>Metazoa</taxon>
        <taxon>Spiralia</taxon>
        <taxon>Lophotrochozoa</taxon>
        <taxon>Platyhelminthes</taxon>
        <taxon>Rhabditophora</taxon>
        <taxon>Macrostomorpha</taxon>
        <taxon>Macrostomida</taxon>
        <taxon>Macrostomidae</taxon>
        <taxon>Macrostomum</taxon>
    </lineage>
</organism>
<reference evidence="1 2" key="1">
    <citation type="submission" date="2017-06" db="EMBL/GenBank/DDBJ databases">
        <title>A platform for efficient transgenesis in Macrostomum lignano, a flatworm model organism for stem cell research.</title>
        <authorList>
            <person name="Berezikov E."/>
        </authorList>
    </citation>
    <scope>NUCLEOTIDE SEQUENCE [LARGE SCALE GENOMIC DNA]</scope>
    <source>
        <strain evidence="1">DV1</strain>
        <tissue evidence="1">Whole organism</tissue>
    </source>
</reference>
<dbReference type="PANTHER" id="PTHR16071:SF2">
    <property type="entry name" value="FIGNL1-INTERACTING REGULATOR OF RECOMBINATION AND MITOSIS"/>
    <property type="match status" value="1"/>
</dbReference>
<dbReference type="PANTHER" id="PTHR16071">
    <property type="entry name" value="CHROMOSOME 1 OPEN READING FRAME 112"/>
    <property type="match status" value="1"/>
</dbReference>
<gene>
    <name evidence="1" type="ORF">BOX15_Mlig010648g1</name>
</gene>
<dbReference type="AlphaFoldDB" id="A0A267GMG6"/>
<proteinExistence type="predicted"/>
<protein>
    <submittedName>
        <fullName evidence="1">Uncharacterized protein</fullName>
    </submittedName>
</protein>
<dbReference type="InterPro" id="IPR027902">
    <property type="entry name" value="DUF4487"/>
</dbReference>